<organism evidence="1 2">
    <name type="scientific">Clostridium punense</name>
    <dbReference type="NCBI Taxonomy" id="1054297"/>
    <lineage>
        <taxon>Bacteria</taxon>
        <taxon>Bacillati</taxon>
        <taxon>Bacillota</taxon>
        <taxon>Clostridia</taxon>
        <taxon>Eubacteriales</taxon>
        <taxon>Clostridiaceae</taxon>
        <taxon>Clostridium</taxon>
    </lineage>
</organism>
<accession>A0ABS4K294</accession>
<protein>
    <submittedName>
        <fullName evidence="1">Uncharacterized protein</fullName>
    </submittedName>
</protein>
<dbReference type="Pfam" id="PF14112">
    <property type="entry name" value="DUF4284"/>
    <property type="match status" value="1"/>
</dbReference>
<dbReference type="InterPro" id="IPR025560">
    <property type="entry name" value="Imm22"/>
</dbReference>
<gene>
    <name evidence="1" type="ORF">J2Z44_001686</name>
</gene>
<evidence type="ECO:0000313" key="2">
    <source>
        <dbReference type="Proteomes" id="UP001519308"/>
    </source>
</evidence>
<sequence length="99" mass="11863">MIPSKFARIFGIDRYDDDFREAKYFKEPLNNINKILENFSYDHILIKYFKGVVGDNLTQNYNTIILLYNFDYDGEIREYSNGNEMISFIGKTKYKNLYT</sequence>
<proteinExistence type="predicted"/>
<name>A0ABS4K294_9CLOT</name>
<reference evidence="1 2" key="1">
    <citation type="submission" date="2021-03" db="EMBL/GenBank/DDBJ databases">
        <title>Genomic Encyclopedia of Type Strains, Phase IV (KMG-IV): sequencing the most valuable type-strain genomes for metagenomic binning, comparative biology and taxonomic classification.</title>
        <authorList>
            <person name="Goeker M."/>
        </authorList>
    </citation>
    <scope>NUCLEOTIDE SEQUENCE [LARGE SCALE GENOMIC DNA]</scope>
    <source>
        <strain evidence="1 2">DSM 28650</strain>
    </source>
</reference>
<keyword evidence="2" id="KW-1185">Reference proteome</keyword>
<evidence type="ECO:0000313" key="1">
    <source>
        <dbReference type="EMBL" id="MBP2021890.1"/>
    </source>
</evidence>
<dbReference type="EMBL" id="JAGGLL010000011">
    <property type="protein sequence ID" value="MBP2021890.1"/>
    <property type="molecule type" value="Genomic_DNA"/>
</dbReference>
<comment type="caution">
    <text evidence="1">The sequence shown here is derived from an EMBL/GenBank/DDBJ whole genome shotgun (WGS) entry which is preliminary data.</text>
</comment>
<dbReference type="Proteomes" id="UP001519308">
    <property type="component" value="Unassembled WGS sequence"/>
</dbReference>